<dbReference type="InterPro" id="IPR024893">
    <property type="entry name" value="ATP_PRibTrfase_HisG_short"/>
</dbReference>
<evidence type="ECO:0000256" key="12">
    <source>
        <dbReference type="ARBA" id="ARBA00022840"/>
    </source>
</evidence>
<dbReference type="GO" id="GO:0003879">
    <property type="term" value="F:ATP phosphoribosyltransferase activity"/>
    <property type="evidence" value="ECO:0007669"/>
    <property type="project" value="UniProtKB-EC"/>
</dbReference>
<dbReference type="RefSeq" id="WP_353862857.1">
    <property type="nucleotide sequence ID" value="NZ_CP088295.1"/>
</dbReference>
<dbReference type="InterPro" id="IPR013820">
    <property type="entry name" value="ATP_PRibTrfase_cat"/>
</dbReference>
<evidence type="ECO:0000313" key="18">
    <source>
        <dbReference type="Proteomes" id="UP001058860"/>
    </source>
</evidence>
<evidence type="ECO:0000259" key="16">
    <source>
        <dbReference type="Pfam" id="PF01634"/>
    </source>
</evidence>
<comment type="catalytic activity">
    <reaction evidence="1 15">
        <text>1-(5-phospho-beta-D-ribosyl)-ATP + diphosphate = 5-phospho-alpha-D-ribose 1-diphosphate + ATP</text>
        <dbReference type="Rhea" id="RHEA:18473"/>
        <dbReference type="ChEBI" id="CHEBI:30616"/>
        <dbReference type="ChEBI" id="CHEBI:33019"/>
        <dbReference type="ChEBI" id="CHEBI:58017"/>
        <dbReference type="ChEBI" id="CHEBI:73183"/>
        <dbReference type="EC" id="2.4.2.17"/>
    </reaction>
</comment>
<keyword evidence="11 15" id="KW-0547">Nucleotide-binding</keyword>
<evidence type="ECO:0000256" key="7">
    <source>
        <dbReference type="ARBA" id="ARBA00022490"/>
    </source>
</evidence>
<evidence type="ECO:0000313" key="17">
    <source>
        <dbReference type="EMBL" id="UUY02329.1"/>
    </source>
</evidence>
<dbReference type="Gene3D" id="3.40.190.10">
    <property type="entry name" value="Periplasmic binding protein-like II"/>
    <property type="match status" value="2"/>
</dbReference>
<dbReference type="EMBL" id="CP088295">
    <property type="protein sequence ID" value="UUY02329.1"/>
    <property type="molecule type" value="Genomic_DNA"/>
</dbReference>
<protein>
    <recommendedName>
        <fullName evidence="6 15">ATP phosphoribosyltransferase</fullName>
        <shortName evidence="15">ATP-PRT</shortName>
        <shortName evidence="15">ATP-PRTase</shortName>
        <ecNumber evidence="5 15">2.4.2.17</ecNumber>
    </recommendedName>
</protein>
<comment type="similarity">
    <text evidence="4 15">Belongs to the ATP phosphoribosyltransferase family. Short subfamily.</text>
</comment>
<dbReference type="PANTHER" id="PTHR21403">
    <property type="entry name" value="ATP PHOSPHORIBOSYLTRANSFERASE ATP-PRTASE"/>
    <property type="match status" value="1"/>
</dbReference>
<dbReference type="SUPFAM" id="SSF53850">
    <property type="entry name" value="Periplasmic binding protein-like II"/>
    <property type="match status" value="1"/>
</dbReference>
<comment type="domain">
    <text evidence="15">Lacks the C-terminal regulatory region which is replaced by HisZ.</text>
</comment>
<dbReference type="EC" id="2.4.2.17" evidence="5 15"/>
<reference evidence="18" key="1">
    <citation type="submission" date="2021-11" db="EMBL/GenBank/DDBJ databases">
        <title>Cultivation dependent microbiological survey of springs from the worlds oldest radium mine currently devoted to the extraction of radon-saturated water.</title>
        <authorList>
            <person name="Kapinusova G."/>
            <person name="Smrhova T."/>
            <person name="Strejcek M."/>
            <person name="Suman J."/>
            <person name="Jani K."/>
            <person name="Pajer P."/>
            <person name="Uhlik O."/>
        </authorList>
    </citation>
    <scope>NUCLEOTIDE SEQUENCE [LARGE SCALE GENOMIC DNA]</scope>
    <source>
        <strain evidence="18">J379</strain>
    </source>
</reference>
<comment type="function">
    <text evidence="14 15">Catalyzes the condensation of ATP and 5-phosphoribose 1-diphosphate to form N'-(5'-phosphoribosyl)-ATP (PR-ATP). Has a crucial role in the pathway because the rate of histidine biosynthesis seems to be controlled primarily by regulation of HisG enzymatic activity.</text>
</comment>
<dbReference type="InterPro" id="IPR001348">
    <property type="entry name" value="ATP_PRibTrfase_HisG"/>
</dbReference>
<dbReference type="Proteomes" id="UP001058860">
    <property type="component" value="Chromosome"/>
</dbReference>
<dbReference type="HAMAP" id="MF_01018">
    <property type="entry name" value="HisG_Short"/>
    <property type="match status" value="1"/>
</dbReference>
<evidence type="ECO:0000256" key="14">
    <source>
        <dbReference type="ARBA" id="ARBA00024861"/>
    </source>
</evidence>
<evidence type="ECO:0000256" key="13">
    <source>
        <dbReference type="ARBA" id="ARBA00023102"/>
    </source>
</evidence>
<evidence type="ECO:0000256" key="6">
    <source>
        <dbReference type="ARBA" id="ARBA00020998"/>
    </source>
</evidence>
<dbReference type="CDD" id="cd13595">
    <property type="entry name" value="PBP2_HisGs"/>
    <property type="match status" value="1"/>
</dbReference>
<sequence>MTPPLTIAVPRGALMGDTLDLLDRLGVDTAEVRANDRKLLFADIGIVTMRPSDVPTYVEAGAADIGITGKDVLTEQSEREVYELLDLHYGFCRMVVASVDGPDPAVEALRRLGIVRIATKYLKTASRYFEATGRQAEIVEVKGSVELAPLTGLAEAIVDLTATGTTMRENGLVEREHLFDSTARLIANPVAHKLKAAAIDDLVARIRDLELTRAG</sequence>
<name>A0ABY5PCC5_9ACTN</name>
<keyword evidence="8 15" id="KW-0028">Amino-acid biosynthesis</keyword>
<evidence type="ECO:0000256" key="9">
    <source>
        <dbReference type="ARBA" id="ARBA00022676"/>
    </source>
</evidence>
<dbReference type="InterPro" id="IPR018198">
    <property type="entry name" value="ATP_PRibTrfase_CS"/>
</dbReference>
<dbReference type="PROSITE" id="PS01316">
    <property type="entry name" value="ATP_P_PHORIBOSYLTR"/>
    <property type="match status" value="1"/>
</dbReference>
<evidence type="ECO:0000256" key="1">
    <source>
        <dbReference type="ARBA" id="ARBA00000915"/>
    </source>
</evidence>
<evidence type="ECO:0000256" key="10">
    <source>
        <dbReference type="ARBA" id="ARBA00022679"/>
    </source>
</evidence>
<comment type="subunit">
    <text evidence="15">Heteromultimer composed of HisG and HisZ subunits.</text>
</comment>
<keyword evidence="18" id="KW-1185">Reference proteome</keyword>
<gene>
    <name evidence="15 17" type="primary">hisG</name>
    <name evidence="17" type="ORF">LRS13_16660</name>
</gene>
<keyword evidence="7 15" id="KW-0963">Cytoplasm</keyword>
<dbReference type="PANTHER" id="PTHR21403:SF8">
    <property type="entry name" value="ATP PHOSPHORIBOSYLTRANSFERASE"/>
    <property type="match status" value="1"/>
</dbReference>
<keyword evidence="9 15" id="KW-0328">Glycosyltransferase</keyword>
<dbReference type="Pfam" id="PF01634">
    <property type="entry name" value="HisG"/>
    <property type="match status" value="1"/>
</dbReference>
<accession>A0ABY5PCC5</accession>
<evidence type="ECO:0000256" key="4">
    <source>
        <dbReference type="ARBA" id="ARBA00009489"/>
    </source>
</evidence>
<evidence type="ECO:0000256" key="5">
    <source>
        <dbReference type="ARBA" id="ARBA00011946"/>
    </source>
</evidence>
<evidence type="ECO:0000256" key="2">
    <source>
        <dbReference type="ARBA" id="ARBA00004496"/>
    </source>
</evidence>
<keyword evidence="13 15" id="KW-0368">Histidine biosynthesis</keyword>
<evidence type="ECO:0000256" key="11">
    <source>
        <dbReference type="ARBA" id="ARBA00022741"/>
    </source>
</evidence>
<comment type="pathway">
    <text evidence="3 15">Amino-acid biosynthesis; L-histidine biosynthesis; L-histidine from 5-phospho-alpha-D-ribose 1-diphosphate: step 1/9.</text>
</comment>
<evidence type="ECO:0000256" key="8">
    <source>
        <dbReference type="ARBA" id="ARBA00022605"/>
    </source>
</evidence>
<proteinExistence type="inferred from homology"/>
<evidence type="ECO:0000256" key="3">
    <source>
        <dbReference type="ARBA" id="ARBA00004667"/>
    </source>
</evidence>
<feature type="domain" description="ATP phosphoribosyltransferase catalytic" evidence="16">
    <location>
        <begin position="50"/>
        <end position="207"/>
    </location>
</feature>
<keyword evidence="12 15" id="KW-0067">ATP-binding</keyword>
<evidence type="ECO:0000256" key="15">
    <source>
        <dbReference type="HAMAP-Rule" id="MF_01018"/>
    </source>
</evidence>
<keyword evidence="10 15" id="KW-0808">Transferase</keyword>
<organism evidence="17 18">
    <name type="scientific">Svornostia abyssi</name>
    <dbReference type="NCBI Taxonomy" id="2898438"/>
    <lineage>
        <taxon>Bacteria</taxon>
        <taxon>Bacillati</taxon>
        <taxon>Actinomycetota</taxon>
        <taxon>Thermoleophilia</taxon>
        <taxon>Solirubrobacterales</taxon>
        <taxon>Baekduiaceae</taxon>
        <taxon>Svornostia</taxon>
    </lineage>
</organism>
<dbReference type="NCBIfam" id="TIGR00070">
    <property type="entry name" value="hisG"/>
    <property type="match status" value="1"/>
</dbReference>
<comment type="subcellular location">
    <subcellularLocation>
        <location evidence="2 15">Cytoplasm</location>
    </subcellularLocation>
</comment>